<dbReference type="Proteomes" id="UP001148629">
    <property type="component" value="Unassembled WGS sequence"/>
</dbReference>
<sequence length="732" mass="82513">MSFSRGSTATLGRDHAVQYPESQTNYDVVPDQIDPGLLHELNEGSPPKRLIIAVDFGTTYSAVSYVPIPEGCPPELVDPRSIRSIRNYPESWNFSPNDPMMVEVPTEVMYPLNRHFREEEDRHAADQNSSNGVEDTGYGRFLGSDFGTDAESIASSDTDGDLDMLASPDDQFRWGYQVHERRSLPMTHADSSNQPLSRFKLMLDNSPATEPLRRSQSITLDSLRARKIIKGPLHVIADFLTHLLKHTQSQLWDEGFDSSYRREIVLCVPAIWTQKSCRDMQACLAVAMERSNFEGVNLHNNSIENLFIVSEPEAAAAYVLAEKSGFQCGDIFVLLDAGGGTVDANTYEISNRAPLRLSREVVPPGGGLYGSSYLNEGFHSLLRKRLESETYLEQGSETINGIIEKIMIDLFEYRVKRSFEYHKDKDKDTAPKLFSVSGLRDNPRKGFKNGCIKISVGEITKIFMTCLKPIGSLMEAQITAAMQKDSRVTKVILIGGFAASPSLQKYLKHRLLEFNRQHNSRVTLVIPEYNIVNAVASGAVLRALNKEQGPSREARSSYGILRTEPFGEYPEHENLKPSYDAHDGQPYIMNTIDWVLKLGNIVPSKWQCPAFVCSHTFDVWPVRPLLCKEILYVSDRSTRSHYRLSHENNEGAEKVGEIVVDFSFLRQQGVLSPIEPVVNEYGRKVGTRHYRINYTMVIEVIDRDLQCIAIYNNKVRKRCRINIASGFRPGVK</sequence>
<name>A0ACC1SW55_9HYPO</name>
<organism evidence="1 2">
    <name type="scientific">Fusarium decemcellulare</name>
    <dbReference type="NCBI Taxonomy" id="57161"/>
    <lineage>
        <taxon>Eukaryota</taxon>
        <taxon>Fungi</taxon>
        <taxon>Dikarya</taxon>
        <taxon>Ascomycota</taxon>
        <taxon>Pezizomycotina</taxon>
        <taxon>Sordariomycetes</taxon>
        <taxon>Hypocreomycetidae</taxon>
        <taxon>Hypocreales</taxon>
        <taxon>Nectriaceae</taxon>
        <taxon>Fusarium</taxon>
        <taxon>Fusarium decemcellulare species complex</taxon>
    </lineage>
</organism>
<dbReference type="EMBL" id="JANRMS010000072">
    <property type="protein sequence ID" value="KAJ3547643.1"/>
    <property type="molecule type" value="Genomic_DNA"/>
</dbReference>
<evidence type="ECO:0000313" key="1">
    <source>
        <dbReference type="EMBL" id="KAJ3547643.1"/>
    </source>
</evidence>
<evidence type="ECO:0000313" key="2">
    <source>
        <dbReference type="Proteomes" id="UP001148629"/>
    </source>
</evidence>
<keyword evidence="2" id="KW-1185">Reference proteome</keyword>
<gene>
    <name evidence="1" type="ORF">NM208_g1412</name>
</gene>
<accession>A0ACC1SW55</accession>
<proteinExistence type="predicted"/>
<comment type="caution">
    <text evidence="1">The sequence shown here is derived from an EMBL/GenBank/DDBJ whole genome shotgun (WGS) entry which is preliminary data.</text>
</comment>
<protein>
    <submittedName>
        <fullName evidence="1">Uncharacterized protein</fullName>
    </submittedName>
</protein>
<reference evidence="1" key="1">
    <citation type="submission" date="2022-08" db="EMBL/GenBank/DDBJ databases">
        <title>Genome Sequence of Fusarium decemcellulare.</title>
        <authorList>
            <person name="Buettner E."/>
        </authorList>
    </citation>
    <scope>NUCLEOTIDE SEQUENCE</scope>
    <source>
        <strain evidence="1">Babe19</strain>
    </source>
</reference>